<keyword evidence="2" id="KW-0472">Membrane</keyword>
<name>A0A4Z2EFI8_9TELE</name>
<dbReference type="Proteomes" id="UP000314294">
    <property type="component" value="Unassembled WGS sequence"/>
</dbReference>
<feature type="compositionally biased region" description="Low complexity" evidence="1">
    <location>
        <begin position="14"/>
        <end position="23"/>
    </location>
</feature>
<organism evidence="3 4">
    <name type="scientific">Liparis tanakae</name>
    <name type="common">Tanaka's snailfish</name>
    <dbReference type="NCBI Taxonomy" id="230148"/>
    <lineage>
        <taxon>Eukaryota</taxon>
        <taxon>Metazoa</taxon>
        <taxon>Chordata</taxon>
        <taxon>Craniata</taxon>
        <taxon>Vertebrata</taxon>
        <taxon>Euteleostomi</taxon>
        <taxon>Actinopterygii</taxon>
        <taxon>Neopterygii</taxon>
        <taxon>Teleostei</taxon>
        <taxon>Neoteleostei</taxon>
        <taxon>Acanthomorphata</taxon>
        <taxon>Eupercaria</taxon>
        <taxon>Perciformes</taxon>
        <taxon>Cottioidei</taxon>
        <taxon>Cottales</taxon>
        <taxon>Liparidae</taxon>
        <taxon>Liparis</taxon>
    </lineage>
</organism>
<comment type="caution">
    <text evidence="3">The sequence shown here is derived from an EMBL/GenBank/DDBJ whole genome shotgun (WGS) entry which is preliminary data.</text>
</comment>
<feature type="transmembrane region" description="Helical" evidence="2">
    <location>
        <begin position="110"/>
        <end position="128"/>
    </location>
</feature>
<protein>
    <submittedName>
        <fullName evidence="3">Uncharacterized protein</fullName>
    </submittedName>
</protein>
<keyword evidence="4" id="KW-1185">Reference proteome</keyword>
<reference evidence="3 4" key="1">
    <citation type="submission" date="2019-03" db="EMBL/GenBank/DDBJ databases">
        <title>First draft genome of Liparis tanakae, snailfish: a comprehensive survey of snailfish specific genes.</title>
        <authorList>
            <person name="Kim W."/>
            <person name="Song I."/>
            <person name="Jeong J.-H."/>
            <person name="Kim D."/>
            <person name="Kim S."/>
            <person name="Ryu S."/>
            <person name="Song J.Y."/>
            <person name="Lee S.K."/>
        </authorList>
    </citation>
    <scope>NUCLEOTIDE SEQUENCE [LARGE SCALE GENOMIC DNA]</scope>
    <source>
        <tissue evidence="3">Muscle</tissue>
    </source>
</reference>
<proteinExistence type="predicted"/>
<dbReference type="EMBL" id="SRLO01008177">
    <property type="protein sequence ID" value="TNN27508.1"/>
    <property type="molecule type" value="Genomic_DNA"/>
</dbReference>
<feature type="region of interest" description="Disordered" evidence="1">
    <location>
        <begin position="44"/>
        <end position="63"/>
    </location>
</feature>
<evidence type="ECO:0000256" key="1">
    <source>
        <dbReference type="SAM" id="MobiDB-lite"/>
    </source>
</evidence>
<evidence type="ECO:0000313" key="4">
    <source>
        <dbReference type="Proteomes" id="UP000314294"/>
    </source>
</evidence>
<keyword evidence="2" id="KW-1133">Transmembrane helix</keyword>
<evidence type="ECO:0000256" key="2">
    <source>
        <dbReference type="SAM" id="Phobius"/>
    </source>
</evidence>
<sequence length="145" mass="15342">MTDGLRASRGTPLGGSPLLSPSGAEVTTTQRKVLLGVLDETRYQKNPKAGSTGNPLNPKGFSSSMEPSGGFWMKLLEYQKGFLKPLGGFLIEPLGGFLLGGFLIELLGGFLIELLAGFLIEILGGFLIEPLGGFLIEPLNTELCS</sequence>
<gene>
    <name evidence="3" type="ORF">EYF80_062348</name>
</gene>
<dbReference type="AlphaFoldDB" id="A0A4Z2EFI8"/>
<feature type="compositionally biased region" description="Polar residues" evidence="1">
    <location>
        <begin position="49"/>
        <end position="63"/>
    </location>
</feature>
<feature type="transmembrane region" description="Helical" evidence="2">
    <location>
        <begin position="82"/>
        <end position="104"/>
    </location>
</feature>
<evidence type="ECO:0000313" key="3">
    <source>
        <dbReference type="EMBL" id="TNN27508.1"/>
    </source>
</evidence>
<accession>A0A4Z2EFI8</accession>
<feature type="region of interest" description="Disordered" evidence="1">
    <location>
        <begin position="1"/>
        <end position="25"/>
    </location>
</feature>
<keyword evidence="2" id="KW-0812">Transmembrane</keyword>